<name>A0A7J6X5E7_THATH</name>
<gene>
    <name evidence="1" type="ORF">FRX31_005821</name>
</gene>
<reference evidence="1 2" key="1">
    <citation type="submission" date="2020-06" db="EMBL/GenBank/DDBJ databases">
        <title>Transcriptomic and genomic resources for Thalictrum thalictroides and T. hernandezii: Facilitating candidate gene discovery in an emerging model plant lineage.</title>
        <authorList>
            <person name="Arias T."/>
            <person name="Riano-Pachon D.M."/>
            <person name="Di Stilio V.S."/>
        </authorList>
    </citation>
    <scope>NUCLEOTIDE SEQUENCE [LARGE SCALE GENOMIC DNA]</scope>
    <source>
        <strain evidence="2">cv. WT478/WT964</strain>
        <tissue evidence="1">Leaves</tissue>
    </source>
</reference>
<protein>
    <submittedName>
        <fullName evidence="1">Udp-glycosyltransferase superfamily protein</fullName>
    </submittedName>
</protein>
<accession>A0A7J6X5E7</accession>
<organism evidence="1 2">
    <name type="scientific">Thalictrum thalictroides</name>
    <name type="common">Rue-anemone</name>
    <name type="synonym">Anemone thalictroides</name>
    <dbReference type="NCBI Taxonomy" id="46969"/>
    <lineage>
        <taxon>Eukaryota</taxon>
        <taxon>Viridiplantae</taxon>
        <taxon>Streptophyta</taxon>
        <taxon>Embryophyta</taxon>
        <taxon>Tracheophyta</taxon>
        <taxon>Spermatophyta</taxon>
        <taxon>Magnoliopsida</taxon>
        <taxon>Ranunculales</taxon>
        <taxon>Ranunculaceae</taxon>
        <taxon>Thalictroideae</taxon>
        <taxon>Thalictrum</taxon>
    </lineage>
</organism>
<proteinExistence type="predicted"/>
<dbReference type="PANTHER" id="PTHR46686:SF2">
    <property type="entry name" value="GLYCOSYLTRANSFERASE"/>
    <property type="match status" value="1"/>
</dbReference>
<dbReference type="GO" id="GO:0016740">
    <property type="term" value="F:transferase activity"/>
    <property type="evidence" value="ECO:0007669"/>
    <property type="project" value="UniProtKB-KW"/>
</dbReference>
<evidence type="ECO:0000313" key="2">
    <source>
        <dbReference type="Proteomes" id="UP000554482"/>
    </source>
</evidence>
<comment type="caution">
    <text evidence="1">The sequence shown here is derived from an EMBL/GenBank/DDBJ whole genome shotgun (WGS) entry which is preliminary data.</text>
</comment>
<dbReference type="AlphaFoldDB" id="A0A7J6X5E7"/>
<dbReference type="PANTHER" id="PTHR46686">
    <property type="entry name" value="GLYCOSYLTRANSFERASE"/>
    <property type="match status" value="1"/>
</dbReference>
<dbReference type="Gene3D" id="3.40.50.2000">
    <property type="entry name" value="Glycogen Phosphorylase B"/>
    <property type="match status" value="1"/>
</dbReference>
<keyword evidence="1" id="KW-0808">Transferase</keyword>
<keyword evidence="2" id="KW-1185">Reference proteome</keyword>
<dbReference type="EMBL" id="JABWDY010005252">
    <property type="protein sequence ID" value="KAF5204593.1"/>
    <property type="molecule type" value="Genomic_DNA"/>
</dbReference>
<dbReference type="SUPFAM" id="SSF53756">
    <property type="entry name" value="UDP-Glycosyltransferase/glycogen phosphorylase"/>
    <property type="match status" value="1"/>
</dbReference>
<sequence length="141" mass="15984">MGKALCRIRLQCEGTRRNRRNCLNFIMLNIFIKPTLRPQGLDLTLMEAMQCGKLVLTPNYSGRVVINEGFGYTFSPNVGSFVEALQRAIRDGPAKLHKKGMACKAYASSMFTSTKMASAYERFFLCMKNSRYCKYPLPTDC</sequence>
<dbReference type="OrthoDB" id="1669237at2759"/>
<dbReference type="Proteomes" id="UP000554482">
    <property type="component" value="Unassembled WGS sequence"/>
</dbReference>
<evidence type="ECO:0000313" key="1">
    <source>
        <dbReference type="EMBL" id="KAF5204593.1"/>
    </source>
</evidence>